<dbReference type="Proteomes" id="UP000321197">
    <property type="component" value="Unassembled WGS sequence"/>
</dbReference>
<dbReference type="EMBL" id="BJXL01000217">
    <property type="protein sequence ID" value="GEM85296.1"/>
    <property type="molecule type" value="Genomic_DNA"/>
</dbReference>
<name>A0A511R8M2_9DEIN</name>
<evidence type="ECO:0000313" key="2">
    <source>
        <dbReference type="EMBL" id="GEM85296.1"/>
    </source>
</evidence>
<dbReference type="InterPro" id="IPR052541">
    <property type="entry name" value="SQRD"/>
</dbReference>
<evidence type="ECO:0000313" key="3">
    <source>
        <dbReference type="Proteomes" id="UP000321197"/>
    </source>
</evidence>
<dbReference type="InterPro" id="IPR036188">
    <property type="entry name" value="FAD/NAD-bd_sf"/>
</dbReference>
<dbReference type="RefSeq" id="WP_119339360.1">
    <property type="nucleotide sequence ID" value="NZ_BJXL01000217.1"/>
</dbReference>
<dbReference type="PANTHER" id="PTHR43755:SF1">
    <property type="entry name" value="FAD-DEPENDENT PYRIDINE NUCLEOTIDE-DISULPHIDE OXIDOREDUCTASE"/>
    <property type="match status" value="1"/>
</dbReference>
<dbReference type="SUPFAM" id="SSF51905">
    <property type="entry name" value="FAD/NAD(P)-binding domain"/>
    <property type="match status" value="2"/>
</dbReference>
<dbReference type="PRINTS" id="PR00368">
    <property type="entry name" value="FADPNR"/>
</dbReference>
<sequence>MKTILVIGGNFGGMTSAFELKRKLGKEARIVVVSRQKEFVYVPSLIWVPFGRRKVSDITFDAESTFRRGGIEFILGEASQIKPAENKVALADGTVLDYDFLVIATGARLAWDAVPGLGPKGYSHSIFTPPDAEKTYEAYKKFLENPGPVVIGAVPGASCMGAGYEYLFNFDHQVRKAGKRNQVSITWVTPEPKLGHFGIGGMSGGEAMLKMFLKMQGIDYRANAAITEVRPDGVVLSTGEVLPSKFTMLVPPFEGVEVMQKTPELVDSKGFVEVSDGYQSTHYPNVFAVGLAAKVPNPFKGDVAFGVPKTGFPTDEMAKTAAHNIREVLHGNLNNLHCKSFGSMPAVCVMDAGNKEVIILGNHLYPPRQFQVMLPNVLGDFNKVLVEKMLLLKYRNGWSFLP</sequence>
<organism evidence="2 3">
    <name type="scientific">Meiothermus hypogaeus NBRC 106114</name>
    <dbReference type="NCBI Taxonomy" id="1227553"/>
    <lineage>
        <taxon>Bacteria</taxon>
        <taxon>Thermotogati</taxon>
        <taxon>Deinococcota</taxon>
        <taxon>Deinococci</taxon>
        <taxon>Thermales</taxon>
        <taxon>Thermaceae</taxon>
        <taxon>Meiothermus</taxon>
    </lineage>
</organism>
<feature type="domain" description="FAD/NAD(P)-binding" evidence="1">
    <location>
        <begin position="3"/>
        <end position="291"/>
    </location>
</feature>
<dbReference type="GO" id="GO:0016491">
    <property type="term" value="F:oxidoreductase activity"/>
    <property type="evidence" value="ECO:0007669"/>
    <property type="project" value="InterPro"/>
</dbReference>
<comment type="caution">
    <text evidence="2">The sequence shown here is derived from an EMBL/GenBank/DDBJ whole genome shotgun (WGS) entry which is preliminary data.</text>
</comment>
<accession>A0A511R8M2</accession>
<protein>
    <submittedName>
        <fullName evidence="2">Sulfide:quinone reductase</fullName>
    </submittedName>
</protein>
<dbReference type="AlphaFoldDB" id="A0A511R8M2"/>
<dbReference type="Pfam" id="PF07992">
    <property type="entry name" value="Pyr_redox_2"/>
    <property type="match status" value="1"/>
</dbReference>
<dbReference type="Gene3D" id="3.50.50.100">
    <property type="match status" value="1"/>
</dbReference>
<dbReference type="InterPro" id="IPR023753">
    <property type="entry name" value="FAD/NAD-binding_dom"/>
</dbReference>
<dbReference type="OrthoDB" id="9781621at2"/>
<evidence type="ECO:0000259" key="1">
    <source>
        <dbReference type="Pfam" id="PF07992"/>
    </source>
</evidence>
<reference evidence="2 3" key="1">
    <citation type="submission" date="2019-07" db="EMBL/GenBank/DDBJ databases">
        <title>Whole genome shotgun sequence of Meiothermus hypogaeus NBRC 106114.</title>
        <authorList>
            <person name="Hosoyama A."/>
            <person name="Uohara A."/>
            <person name="Ohji S."/>
            <person name="Ichikawa N."/>
        </authorList>
    </citation>
    <scope>NUCLEOTIDE SEQUENCE [LARGE SCALE GENOMIC DNA]</scope>
    <source>
        <strain evidence="2 3">NBRC 106114</strain>
    </source>
</reference>
<gene>
    <name evidence="2" type="ORF">MHY01S_34620</name>
</gene>
<dbReference type="PANTHER" id="PTHR43755">
    <property type="match status" value="1"/>
</dbReference>
<proteinExistence type="predicted"/>